<name>A0A380YMA0_9BACE</name>
<evidence type="ECO:0000256" key="3">
    <source>
        <dbReference type="SAM" id="MobiDB-lite"/>
    </source>
</evidence>
<feature type="compositionally biased region" description="Basic and acidic residues" evidence="3">
    <location>
        <begin position="73"/>
        <end position="91"/>
    </location>
</feature>
<feature type="region of interest" description="Disordered" evidence="3">
    <location>
        <begin position="72"/>
        <end position="91"/>
    </location>
</feature>
<reference evidence="5 6" key="1">
    <citation type="submission" date="2018-06" db="EMBL/GenBank/DDBJ databases">
        <authorList>
            <consortium name="Pathogen Informatics"/>
            <person name="Doyle S."/>
        </authorList>
    </citation>
    <scope>NUCLEOTIDE SEQUENCE [LARGE SCALE GENOMIC DNA]</scope>
    <source>
        <strain evidence="5 6">NCTC11155</strain>
    </source>
</reference>
<evidence type="ECO:0000259" key="4">
    <source>
        <dbReference type="PROSITE" id="PS01031"/>
    </source>
</evidence>
<evidence type="ECO:0000256" key="1">
    <source>
        <dbReference type="PROSITE-ProRule" id="PRU00285"/>
    </source>
</evidence>
<dbReference type="Gene3D" id="2.60.40.790">
    <property type="match status" value="1"/>
</dbReference>
<dbReference type="PANTHER" id="PTHR11527">
    <property type="entry name" value="HEAT-SHOCK PROTEIN 20 FAMILY MEMBER"/>
    <property type="match status" value="1"/>
</dbReference>
<proteinExistence type="inferred from homology"/>
<feature type="domain" description="SHSP" evidence="4">
    <location>
        <begin position="26"/>
        <end position="149"/>
    </location>
</feature>
<sequence length="149" mass="17558">MIMMPVRRTQNWLPSIFNDFFDNDWMVKANATAPAINVFETEKEYKVELAAPGMTKEDFNVHIDEENNLVISMEKKTESKEEGNKDEKREGRYLRREFSYSKFQQTMILPDDVDKEKISAQVENGVLNINLPKFTEQEKEKAKRFIDVK</sequence>
<dbReference type="EMBL" id="UFSX01000001">
    <property type="protein sequence ID" value="SUV29060.1"/>
    <property type="molecule type" value="Genomic_DNA"/>
</dbReference>
<accession>A0A380YMA0</accession>
<dbReference type="STRING" id="483216.BACEGG_02814"/>
<gene>
    <name evidence="5" type="ORF">NCTC11155_01027</name>
</gene>
<evidence type="ECO:0000313" key="5">
    <source>
        <dbReference type="EMBL" id="SUV29060.1"/>
    </source>
</evidence>
<organism evidence="5 6">
    <name type="scientific">Bacteroides eggerthii</name>
    <dbReference type="NCBI Taxonomy" id="28111"/>
    <lineage>
        <taxon>Bacteria</taxon>
        <taxon>Pseudomonadati</taxon>
        <taxon>Bacteroidota</taxon>
        <taxon>Bacteroidia</taxon>
        <taxon>Bacteroidales</taxon>
        <taxon>Bacteroidaceae</taxon>
        <taxon>Bacteroides</taxon>
    </lineage>
</organism>
<dbReference type="SUPFAM" id="SSF49764">
    <property type="entry name" value="HSP20-like chaperones"/>
    <property type="match status" value="1"/>
</dbReference>
<dbReference type="InterPro" id="IPR031107">
    <property type="entry name" value="Small_HSP"/>
</dbReference>
<dbReference type="InterPro" id="IPR008978">
    <property type="entry name" value="HSP20-like_chaperone"/>
</dbReference>
<dbReference type="AlphaFoldDB" id="A0A380YMA0"/>
<dbReference type="Pfam" id="PF00011">
    <property type="entry name" value="HSP20"/>
    <property type="match status" value="1"/>
</dbReference>
<protein>
    <submittedName>
        <fullName evidence="5">Heat shock protein Hsp20</fullName>
    </submittedName>
</protein>
<evidence type="ECO:0000313" key="6">
    <source>
        <dbReference type="Proteomes" id="UP000254424"/>
    </source>
</evidence>
<evidence type="ECO:0000256" key="2">
    <source>
        <dbReference type="RuleBase" id="RU003616"/>
    </source>
</evidence>
<keyword evidence="5" id="KW-0346">Stress response</keyword>
<dbReference type="FunFam" id="2.60.40.790:FF:000045">
    <property type="entry name" value="Hsp20/alpha crystallin family protein"/>
    <property type="match status" value="1"/>
</dbReference>
<dbReference type="CDD" id="cd06464">
    <property type="entry name" value="ACD_sHsps-like"/>
    <property type="match status" value="1"/>
</dbReference>
<dbReference type="InterPro" id="IPR002068">
    <property type="entry name" value="A-crystallin/Hsp20_dom"/>
</dbReference>
<comment type="similarity">
    <text evidence="1 2">Belongs to the small heat shock protein (HSP20) family.</text>
</comment>
<dbReference type="PROSITE" id="PS01031">
    <property type="entry name" value="SHSP"/>
    <property type="match status" value="1"/>
</dbReference>
<dbReference type="Proteomes" id="UP000254424">
    <property type="component" value="Unassembled WGS sequence"/>
</dbReference>